<dbReference type="EMBL" id="MFJA01000035">
    <property type="protein sequence ID" value="OGG03251.1"/>
    <property type="molecule type" value="Genomic_DNA"/>
</dbReference>
<dbReference type="InterPro" id="IPR032812">
    <property type="entry name" value="SbsA_Ig"/>
</dbReference>
<protein>
    <recommendedName>
        <fullName evidence="3">SbsA Ig-like domain-containing protein</fullName>
    </recommendedName>
</protein>
<keyword evidence="2" id="KW-0472">Membrane</keyword>
<keyword evidence="1" id="KW-0732">Signal</keyword>
<dbReference type="Pfam" id="PF13205">
    <property type="entry name" value="Big_5"/>
    <property type="match status" value="1"/>
</dbReference>
<feature type="transmembrane region" description="Helical" evidence="2">
    <location>
        <begin position="7"/>
        <end position="25"/>
    </location>
</feature>
<dbReference type="STRING" id="1798371.A2W14_07045"/>
<gene>
    <name evidence="4" type="ORF">A2W14_07045</name>
</gene>
<evidence type="ECO:0000256" key="1">
    <source>
        <dbReference type="ARBA" id="ARBA00022729"/>
    </source>
</evidence>
<organism evidence="4 5">
    <name type="scientific">Candidatus Gottesmanbacteria bacterium RBG_16_37_8</name>
    <dbReference type="NCBI Taxonomy" id="1798371"/>
    <lineage>
        <taxon>Bacteria</taxon>
        <taxon>Candidatus Gottesmaniibacteriota</taxon>
    </lineage>
</organism>
<sequence length="237" mass="27010">MDKKLKLAIFLIIFILLFLTAWLFSRKNKPGISIKKDNNIYNNLSKPTGSLTSQTDYRVTSVKPLDEDKNVPLDTVIEITFSSQVNLKDIEFAINPQFRYRLETNNNILKVIPENNLAAGTKYTYIVKYKSQTLPSSTYSFLTAGDITNISDTFPEGAAEEEAKFQRENHPDVYLTNQTPYETDSFRVTSEFIGEEAGHFLFTVTSKSPNAKTDFLNWLKSLDLTDETIAELDISYK</sequence>
<evidence type="ECO:0000313" key="4">
    <source>
        <dbReference type="EMBL" id="OGG03251.1"/>
    </source>
</evidence>
<evidence type="ECO:0000259" key="3">
    <source>
        <dbReference type="Pfam" id="PF13205"/>
    </source>
</evidence>
<reference evidence="4 5" key="1">
    <citation type="journal article" date="2016" name="Nat. Commun.">
        <title>Thousands of microbial genomes shed light on interconnected biogeochemical processes in an aquifer system.</title>
        <authorList>
            <person name="Anantharaman K."/>
            <person name="Brown C.T."/>
            <person name="Hug L.A."/>
            <person name="Sharon I."/>
            <person name="Castelle C.J."/>
            <person name="Probst A.J."/>
            <person name="Thomas B.C."/>
            <person name="Singh A."/>
            <person name="Wilkins M.J."/>
            <person name="Karaoz U."/>
            <person name="Brodie E.L."/>
            <person name="Williams K.H."/>
            <person name="Hubbard S.S."/>
            <person name="Banfield J.F."/>
        </authorList>
    </citation>
    <scope>NUCLEOTIDE SEQUENCE [LARGE SCALE GENOMIC DNA]</scope>
</reference>
<evidence type="ECO:0000256" key="2">
    <source>
        <dbReference type="SAM" id="Phobius"/>
    </source>
</evidence>
<keyword evidence="2" id="KW-0812">Transmembrane</keyword>
<proteinExistence type="predicted"/>
<feature type="domain" description="SbsA Ig-like" evidence="3">
    <location>
        <begin position="55"/>
        <end position="128"/>
    </location>
</feature>
<dbReference type="Proteomes" id="UP000176665">
    <property type="component" value="Unassembled WGS sequence"/>
</dbReference>
<evidence type="ECO:0000313" key="5">
    <source>
        <dbReference type="Proteomes" id="UP000176665"/>
    </source>
</evidence>
<comment type="caution">
    <text evidence="4">The sequence shown here is derived from an EMBL/GenBank/DDBJ whole genome shotgun (WGS) entry which is preliminary data.</text>
</comment>
<keyword evidence="2" id="KW-1133">Transmembrane helix</keyword>
<accession>A0A1F5YSQ9</accession>
<dbReference type="AlphaFoldDB" id="A0A1F5YSQ9"/>
<name>A0A1F5YSQ9_9BACT</name>